<accession>A0ABN8IJK6</accession>
<evidence type="ECO:0000256" key="1">
    <source>
        <dbReference type="SAM" id="MobiDB-lite"/>
    </source>
</evidence>
<feature type="region of interest" description="Disordered" evidence="1">
    <location>
        <begin position="20"/>
        <end position="48"/>
    </location>
</feature>
<feature type="compositionally biased region" description="Basic and acidic residues" evidence="1">
    <location>
        <begin position="26"/>
        <end position="44"/>
    </location>
</feature>
<proteinExistence type="predicted"/>
<dbReference type="EMBL" id="OW152836">
    <property type="protein sequence ID" value="CAH2057238.1"/>
    <property type="molecule type" value="Genomic_DNA"/>
</dbReference>
<sequence>MSGLNGSILARARRVHWSAGATAIGERQRGKERAASTKGTERRRPVQQLSAVRASTMNMDGDIGPFVP</sequence>
<protein>
    <submittedName>
        <fullName evidence="2">Uncharacterized protein</fullName>
    </submittedName>
</protein>
<keyword evidence="3" id="KW-1185">Reference proteome</keyword>
<organism evidence="2 3">
    <name type="scientific">Iphiclides podalirius</name>
    <name type="common">scarce swallowtail</name>
    <dbReference type="NCBI Taxonomy" id="110791"/>
    <lineage>
        <taxon>Eukaryota</taxon>
        <taxon>Metazoa</taxon>
        <taxon>Ecdysozoa</taxon>
        <taxon>Arthropoda</taxon>
        <taxon>Hexapoda</taxon>
        <taxon>Insecta</taxon>
        <taxon>Pterygota</taxon>
        <taxon>Neoptera</taxon>
        <taxon>Endopterygota</taxon>
        <taxon>Lepidoptera</taxon>
        <taxon>Glossata</taxon>
        <taxon>Ditrysia</taxon>
        <taxon>Papilionoidea</taxon>
        <taxon>Papilionidae</taxon>
        <taxon>Papilioninae</taxon>
        <taxon>Iphiclides</taxon>
    </lineage>
</organism>
<reference evidence="2" key="1">
    <citation type="submission" date="2022-03" db="EMBL/GenBank/DDBJ databases">
        <authorList>
            <person name="Martin H S."/>
        </authorList>
    </citation>
    <scope>NUCLEOTIDE SEQUENCE</scope>
</reference>
<dbReference type="Proteomes" id="UP000837857">
    <property type="component" value="Chromosome 24"/>
</dbReference>
<evidence type="ECO:0000313" key="2">
    <source>
        <dbReference type="EMBL" id="CAH2057238.1"/>
    </source>
</evidence>
<evidence type="ECO:0000313" key="3">
    <source>
        <dbReference type="Proteomes" id="UP000837857"/>
    </source>
</evidence>
<gene>
    <name evidence="2" type="ORF">IPOD504_LOCUS10101</name>
</gene>
<feature type="non-terminal residue" evidence="2">
    <location>
        <position position="68"/>
    </location>
</feature>
<name>A0ABN8IJK6_9NEOP</name>